<proteinExistence type="predicted"/>
<evidence type="ECO:0000313" key="2">
    <source>
        <dbReference type="Proteomes" id="UP001222325"/>
    </source>
</evidence>
<reference evidence="1" key="1">
    <citation type="submission" date="2023-03" db="EMBL/GenBank/DDBJ databases">
        <title>Massive genome expansion in bonnet fungi (Mycena s.s.) driven by repeated elements and novel gene families across ecological guilds.</title>
        <authorList>
            <consortium name="Lawrence Berkeley National Laboratory"/>
            <person name="Harder C.B."/>
            <person name="Miyauchi S."/>
            <person name="Viragh M."/>
            <person name="Kuo A."/>
            <person name="Thoen E."/>
            <person name="Andreopoulos B."/>
            <person name="Lu D."/>
            <person name="Skrede I."/>
            <person name="Drula E."/>
            <person name="Henrissat B."/>
            <person name="Morin E."/>
            <person name="Kohler A."/>
            <person name="Barry K."/>
            <person name="LaButti K."/>
            <person name="Morin E."/>
            <person name="Salamov A."/>
            <person name="Lipzen A."/>
            <person name="Mereny Z."/>
            <person name="Hegedus B."/>
            <person name="Baldrian P."/>
            <person name="Stursova M."/>
            <person name="Weitz H."/>
            <person name="Taylor A."/>
            <person name="Grigoriev I.V."/>
            <person name="Nagy L.G."/>
            <person name="Martin F."/>
            <person name="Kauserud H."/>
        </authorList>
    </citation>
    <scope>NUCLEOTIDE SEQUENCE</scope>
    <source>
        <strain evidence="1">CBHHK173m</strain>
    </source>
</reference>
<keyword evidence="2" id="KW-1185">Reference proteome</keyword>
<organism evidence="1 2">
    <name type="scientific">Mycena belliarum</name>
    <dbReference type="NCBI Taxonomy" id="1033014"/>
    <lineage>
        <taxon>Eukaryota</taxon>
        <taxon>Fungi</taxon>
        <taxon>Dikarya</taxon>
        <taxon>Basidiomycota</taxon>
        <taxon>Agaricomycotina</taxon>
        <taxon>Agaricomycetes</taxon>
        <taxon>Agaricomycetidae</taxon>
        <taxon>Agaricales</taxon>
        <taxon>Marasmiineae</taxon>
        <taxon>Mycenaceae</taxon>
        <taxon>Mycena</taxon>
    </lineage>
</organism>
<dbReference type="AlphaFoldDB" id="A0AAD6XJ69"/>
<dbReference type="EMBL" id="JARJCN010000099">
    <property type="protein sequence ID" value="KAJ7075287.1"/>
    <property type="molecule type" value="Genomic_DNA"/>
</dbReference>
<name>A0AAD6XJ69_9AGAR</name>
<accession>A0AAD6XJ69</accession>
<protein>
    <submittedName>
        <fullName evidence="1">Uncharacterized protein</fullName>
    </submittedName>
</protein>
<sequence>MYFAASSTISLRTARTAVVPVRGVRPEPRPASPAALPQRRPSWLKKMVPEMLKGDTREADGDAESAPLLGTAHKRSFSLRRPKAKGIENRPLPRASGVRHSRSFAGYVCRPEDDDDLDLDESMPEVLEALRVNAHLRATGYRYERVDAAESRDLEEALEGEVTLNRPG</sequence>
<comment type="caution">
    <text evidence="1">The sequence shown here is derived from an EMBL/GenBank/DDBJ whole genome shotgun (WGS) entry which is preliminary data.</text>
</comment>
<evidence type="ECO:0000313" key="1">
    <source>
        <dbReference type="EMBL" id="KAJ7075287.1"/>
    </source>
</evidence>
<dbReference type="Proteomes" id="UP001222325">
    <property type="component" value="Unassembled WGS sequence"/>
</dbReference>
<gene>
    <name evidence="1" type="ORF">B0H15DRAFT_867282</name>
</gene>